<reference evidence="2" key="1">
    <citation type="journal article" date="2014" name="BMC Genomics">
        <title>Genome sequencing of two Neorhizobium galegae strains reveals a noeT gene responsible for the unusual acetylation of the nodulation factors.</title>
        <authorList>
            <person name="Osterman J."/>
            <person name="Marsh J."/>
            <person name="Laine P.K."/>
            <person name="Zeng Z."/>
            <person name="Alatalo E."/>
            <person name="Sullivan J.T."/>
            <person name="Young J.P."/>
            <person name="Thomas-Oates J."/>
            <person name="Paulin L."/>
            <person name="Lindstrom K."/>
        </authorList>
    </citation>
    <scope>NUCLEOTIDE SEQUENCE [LARGE SCALE GENOMIC DNA]</scope>
    <source>
        <strain evidence="2">HAMBI 540</strain>
    </source>
</reference>
<dbReference type="Gene3D" id="6.10.250.730">
    <property type="match status" value="1"/>
</dbReference>
<evidence type="ECO:0000313" key="1">
    <source>
        <dbReference type="EMBL" id="CDN49661.1"/>
    </source>
</evidence>
<dbReference type="PATRIC" id="fig|1028800.3.peg.3554"/>
<dbReference type="InterPro" id="IPR010385">
    <property type="entry name" value="DUF982"/>
</dbReference>
<keyword evidence="2" id="KW-1185">Reference proteome</keyword>
<gene>
    <name evidence="1" type="ORF">RG540_CH34970</name>
</gene>
<dbReference type="RefSeq" id="WP_038590432.1">
    <property type="nucleotide sequence ID" value="NZ_HG938353.1"/>
</dbReference>
<proteinExistence type="predicted"/>
<evidence type="ECO:0000313" key="2">
    <source>
        <dbReference type="Proteomes" id="UP000028181"/>
    </source>
</evidence>
<accession>A0A068SV81</accession>
<dbReference type="Pfam" id="PF06169">
    <property type="entry name" value="DUF982"/>
    <property type="match status" value="1"/>
</dbReference>
<dbReference type="Proteomes" id="UP000028181">
    <property type="component" value="Chromosome I"/>
</dbReference>
<organism evidence="1 2">
    <name type="scientific">Neorhizobium galegae bv. orientalis str. HAMBI 540</name>
    <dbReference type="NCBI Taxonomy" id="1028800"/>
    <lineage>
        <taxon>Bacteria</taxon>
        <taxon>Pseudomonadati</taxon>
        <taxon>Pseudomonadota</taxon>
        <taxon>Alphaproteobacteria</taxon>
        <taxon>Hyphomicrobiales</taxon>
        <taxon>Rhizobiaceae</taxon>
        <taxon>Rhizobium/Agrobacterium group</taxon>
        <taxon>Neorhizobium</taxon>
    </lineage>
</organism>
<dbReference type="eggNOG" id="ENOG5030E8P">
    <property type="taxonomic scope" value="Bacteria"/>
</dbReference>
<dbReference type="HOGENOM" id="CLU_134423_5_0_5"/>
<dbReference type="OrthoDB" id="8386013at2"/>
<protein>
    <recommendedName>
        <fullName evidence="3">DUF982 domain-containing protein</fullName>
    </recommendedName>
</protein>
<name>A0A068SV81_NEOGA</name>
<dbReference type="AlphaFoldDB" id="A0A068SV81"/>
<evidence type="ECO:0008006" key="3">
    <source>
        <dbReference type="Google" id="ProtNLM"/>
    </source>
</evidence>
<dbReference type="EMBL" id="HG938353">
    <property type="protein sequence ID" value="CDN49661.1"/>
    <property type="molecule type" value="Genomic_DNA"/>
</dbReference>
<dbReference type="GeneID" id="24259629"/>
<dbReference type="KEGG" id="ngg:RG540_CH34970"/>
<sequence length="81" mass="8630">MNTPWTKPVVISIGDPPVETAIETTQGAAWAMIEDWPVEDGTALDRALTVCAAVDAGKSKPEDARKAFVEAAKEAHILVRA</sequence>